<comment type="caution">
    <text evidence="2">The sequence shown here is derived from an EMBL/GenBank/DDBJ whole genome shotgun (WGS) entry which is preliminary data.</text>
</comment>
<reference evidence="2 3" key="1">
    <citation type="journal article" date="2016" name="Front. Microbiol.">
        <title>Comparative Genomics Analysis of Streptomyces Species Reveals Their Adaptation to the Marine Environment and Their Diversity at the Genomic Level.</title>
        <authorList>
            <person name="Tian X."/>
            <person name="Zhang Z."/>
            <person name="Yang T."/>
            <person name="Chen M."/>
            <person name="Li J."/>
            <person name="Chen F."/>
            <person name="Yang J."/>
            <person name="Li W."/>
            <person name="Zhang B."/>
            <person name="Zhang Z."/>
            <person name="Wu J."/>
            <person name="Zhang C."/>
            <person name="Long L."/>
            <person name="Xiao J."/>
        </authorList>
    </citation>
    <scope>NUCLEOTIDE SEQUENCE [LARGE SCALE GENOMIC DNA]</scope>
    <source>
        <strain evidence="2 3">SCSIO 10429</strain>
    </source>
</reference>
<evidence type="ECO:0000313" key="3">
    <source>
        <dbReference type="Proteomes" id="UP000176005"/>
    </source>
</evidence>
<dbReference type="EMBL" id="LJGW01000294">
    <property type="protein sequence ID" value="OEV10471.1"/>
    <property type="molecule type" value="Genomic_DNA"/>
</dbReference>
<dbReference type="AlphaFoldDB" id="A0A1E7L2Y5"/>
<organism evidence="2 3">
    <name type="scientific">Streptomyces nanshensis</name>
    <dbReference type="NCBI Taxonomy" id="518642"/>
    <lineage>
        <taxon>Bacteria</taxon>
        <taxon>Bacillati</taxon>
        <taxon>Actinomycetota</taxon>
        <taxon>Actinomycetes</taxon>
        <taxon>Kitasatosporales</taxon>
        <taxon>Streptomycetaceae</taxon>
        <taxon>Streptomyces</taxon>
    </lineage>
</organism>
<name>A0A1E7L2Y5_9ACTN</name>
<protein>
    <submittedName>
        <fullName evidence="2">Uncharacterized protein</fullName>
    </submittedName>
</protein>
<evidence type="ECO:0000256" key="1">
    <source>
        <dbReference type="SAM" id="MobiDB-lite"/>
    </source>
</evidence>
<evidence type="ECO:0000313" key="2">
    <source>
        <dbReference type="EMBL" id="OEV10471.1"/>
    </source>
</evidence>
<feature type="compositionally biased region" description="Basic and acidic residues" evidence="1">
    <location>
        <begin position="37"/>
        <end position="53"/>
    </location>
</feature>
<accession>A0A1E7L2Y5</accession>
<feature type="compositionally biased region" description="Polar residues" evidence="1">
    <location>
        <begin position="1"/>
        <end position="26"/>
    </location>
</feature>
<feature type="region of interest" description="Disordered" evidence="1">
    <location>
        <begin position="1"/>
        <end position="66"/>
    </location>
</feature>
<dbReference type="Proteomes" id="UP000176005">
    <property type="component" value="Unassembled WGS sequence"/>
</dbReference>
<keyword evidence="3" id="KW-1185">Reference proteome</keyword>
<proteinExistence type="predicted"/>
<gene>
    <name evidence="2" type="ORF">AN218_17440</name>
</gene>
<sequence length="66" mass="7405">MTCFTRTRQRPYDNQATWGQRGQSLADQMPQPTLDAVTHHGTADGLAHDETRTGRGSISPRLVRVR</sequence>